<dbReference type="VEuPathDB" id="FungiDB:HMPREF1541_07358"/>
<dbReference type="GeneID" id="19974697"/>
<dbReference type="RefSeq" id="XP_008719904.1">
    <property type="nucleotide sequence ID" value="XM_008721682.1"/>
</dbReference>
<evidence type="ECO:0000313" key="4">
    <source>
        <dbReference type="Proteomes" id="UP000030752"/>
    </source>
</evidence>
<feature type="compositionally biased region" description="Low complexity" evidence="1">
    <location>
        <begin position="11"/>
        <end position="29"/>
    </location>
</feature>
<evidence type="ECO:0000256" key="2">
    <source>
        <dbReference type="SAM" id="Phobius"/>
    </source>
</evidence>
<name>W2RN21_CYPE1</name>
<feature type="compositionally biased region" description="Gly residues" evidence="1">
    <location>
        <begin position="141"/>
        <end position="153"/>
    </location>
</feature>
<feature type="compositionally biased region" description="Basic and acidic residues" evidence="1">
    <location>
        <begin position="220"/>
        <end position="236"/>
    </location>
</feature>
<dbReference type="Pfam" id="PF15345">
    <property type="entry name" value="TMEM51"/>
    <property type="match status" value="1"/>
</dbReference>
<reference evidence="3 4" key="1">
    <citation type="submission" date="2013-03" db="EMBL/GenBank/DDBJ databases">
        <title>The Genome Sequence of Phialophora europaea CBS 101466.</title>
        <authorList>
            <consortium name="The Broad Institute Genomics Platform"/>
            <person name="Cuomo C."/>
            <person name="de Hoog S."/>
            <person name="Gorbushina A."/>
            <person name="Walker B."/>
            <person name="Young S.K."/>
            <person name="Zeng Q."/>
            <person name="Gargeya S."/>
            <person name="Fitzgerald M."/>
            <person name="Haas B."/>
            <person name="Abouelleil A."/>
            <person name="Allen A.W."/>
            <person name="Alvarado L."/>
            <person name="Arachchi H.M."/>
            <person name="Berlin A.M."/>
            <person name="Chapman S.B."/>
            <person name="Gainer-Dewar J."/>
            <person name="Goldberg J."/>
            <person name="Griggs A."/>
            <person name="Gujja S."/>
            <person name="Hansen M."/>
            <person name="Howarth C."/>
            <person name="Imamovic A."/>
            <person name="Ireland A."/>
            <person name="Larimer J."/>
            <person name="McCowan C."/>
            <person name="Murphy C."/>
            <person name="Pearson M."/>
            <person name="Poon T.W."/>
            <person name="Priest M."/>
            <person name="Roberts A."/>
            <person name="Saif S."/>
            <person name="Shea T."/>
            <person name="Sisk P."/>
            <person name="Sykes S."/>
            <person name="Wortman J."/>
            <person name="Nusbaum C."/>
            <person name="Birren B."/>
        </authorList>
    </citation>
    <scope>NUCLEOTIDE SEQUENCE [LARGE SCALE GENOMIC DNA]</scope>
    <source>
        <strain evidence="3 4">CBS 101466</strain>
    </source>
</reference>
<feature type="region of interest" description="Disordered" evidence="1">
    <location>
        <begin position="1"/>
        <end position="29"/>
    </location>
</feature>
<keyword evidence="4" id="KW-1185">Reference proteome</keyword>
<keyword evidence="2" id="KW-0812">Transmembrane</keyword>
<dbReference type="Proteomes" id="UP000030752">
    <property type="component" value="Unassembled WGS sequence"/>
</dbReference>
<proteinExistence type="predicted"/>
<dbReference type="HOGENOM" id="CLU_1175387_0_0_1"/>
<feature type="region of interest" description="Disordered" evidence="1">
    <location>
        <begin position="135"/>
        <end position="236"/>
    </location>
</feature>
<feature type="transmembrane region" description="Helical" evidence="2">
    <location>
        <begin position="34"/>
        <end position="59"/>
    </location>
</feature>
<feature type="compositionally biased region" description="Low complexity" evidence="1">
    <location>
        <begin position="80"/>
        <end position="94"/>
    </location>
</feature>
<accession>W2RN21</accession>
<keyword evidence="2" id="KW-1133">Transmembrane helix</keyword>
<dbReference type="EMBL" id="KB822723">
    <property type="protein sequence ID" value="ETN37735.1"/>
    <property type="molecule type" value="Genomic_DNA"/>
</dbReference>
<feature type="compositionally biased region" description="Low complexity" evidence="1">
    <location>
        <begin position="154"/>
        <end position="167"/>
    </location>
</feature>
<protein>
    <submittedName>
        <fullName evidence="3">Uncharacterized protein</fullName>
    </submittedName>
</protein>
<keyword evidence="2" id="KW-0472">Membrane</keyword>
<dbReference type="InParanoid" id="W2RN21"/>
<dbReference type="AlphaFoldDB" id="W2RN21"/>
<gene>
    <name evidence="3" type="ORF">HMPREF1541_07358</name>
</gene>
<evidence type="ECO:0000313" key="3">
    <source>
        <dbReference type="EMBL" id="ETN37735.1"/>
    </source>
</evidence>
<organism evidence="3 4">
    <name type="scientific">Cyphellophora europaea (strain CBS 101466)</name>
    <name type="common">Phialophora europaea</name>
    <dbReference type="NCBI Taxonomy" id="1220924"/>
    <lineage>
        <taxon>Eukaryota</taxon>
        <taxon>Fungi</taxon>
        <taxon>Dikarya</taxon>
        <taxon>Ascomycota</taxon>
        <taxon>Pezizomycotina</taxon>
        <taxon>Eurotiomycetes</taxon>
        <taxon>Chaetothyriomycetidae</taxon>
        <taxon>Chaetothyriales</taxon>
        <taxon>Cyphellophoraceae</taxon>
        <taxon>Cyphellophora</taxon>
    </lineage>
</organism>
<sequence>MAPSLVPRQDATSTTTAPSSHTSASDSGSTSSKILYIAIGVSLAGVALLVLLCTLCICFRRRHRRKNTALSKPPIRPETHSLQTQSQTHQSKPAVPAPAKPSHYGGANGYAASTEQSQGLLANAAPAGLAEVSEPNAYTGEGYGGGHGQGQGHGFQQQQQHPQRPQQVSYGPPQRPASTASAPLGVSVTPPVSQLQRPLKVGEAATYFDTSVHIGTQRGRAGDRGVSAERRERSLS</sequence>
<evidence type="ECO:0000256" key="1">
    <source>
        <dbReference type="SAM" id="MobiDB-lite"/>
    </source>
</evidence>
<feature type="region of interest" description="Disordered" evidence="1">
    <location>
        <begin position="69"/>
        <end position="111"/>
    </location>
</feature>